<dbReference type="STRING" id="1408226.T233_00241"/>
<dbReference type="Gene3D" id="3.10.105.10">
    <property type="entry name" value="Dipeptide-binding Protein, Domain 3"/>
    <property type="match status" value="1"/>
</dbReference>
<sequence>MKKIVNKFVLIGALIVLAGGMAACGKKTNTTSSSSTSTHSDVFTYAISGDPSSLNPINVGDRWGLTVTNMVFSPLVRIEGDGTQKFELAESLEASEDGKSLLVRLRQDVKWSDGEPFTADDVVFTYTEKAKRENGGADGLWVDDQPIKVVKVNDYEVRFELPTVSAAALNNIATEVYIIPQHVYQNIPDFSVTDLGQDLVGTGPYKLVKNKRGEYLQFEANEHYFREPANIKNVTLRILTSSDTTKVALQKGEVDASFVLPNDVKEIEKSGLKPYVYSENRVGYLGLNTHSQKLAQKEVRQAIFYALNREEMNLASYLSKDYFDNAVSILPPQNPFVTDKVNDYSQDEAKSKALLKQANINNLRINLGFSSDDPAQSLQAALIQQQLQKVGIQVELKGGDGSAIFTELKKPGSEAYDMFLGGYIMGNDPDLYSTLYASYGSSNYFQYHSDETDQLFHEGAVALDQEKRQSVYEALQVKIMDDAIVYPIVDSKKVLMVNPRIEHVEEAGLVPIYTFEDMSKLSFK</sequence>
<dbReference type="SUPFAM" id="SSF53850">
    <property type="entry name" value="Periplasmic binding protein-like II"/>
    <property type="match status" value="1"/>
</dbReference>
<organism evidence="3 4">
    <name type="scientific">Vagococcus lutrae LBD1</name>
    <dbReference type="NCBI Taxonomy" id="1408226"/>
    <lineage>
        <taxon>Bacteria</taxon>
        <taxon>Bacillati</taxon>
        <taxon>Bacillota</taxon>
        <taxon>Bacilli</taxon>
        <taxon>Lactobacillales</taxon>
        <taxon>Enterococcaceae</taxon>
        <taxon>Vagococcus</taxon>
    </lineage>
</organism>
<accession>V6Q6V6</accession>
<dbReference type="InterPro" id="IPR000914">
    <property type="entry name" value="SBP_5_dom"/>
</dbReference>
<dbReference type="Gene3D" id="3.90.76.10">
    <property type="entry name" value="Dipeptide-binding Protein, Domain 1"/>
    <property type="match status" value="1"/>
</dbReference>
<dbReference type="PATRIC" id="fig|1408226.3.peg.242"/>
<protein>
    <recommendedName>
        <fullName evidence="2">Solute-binding protein family 5 domain-containing protein</fullName>
    </recommendedName>
</protein>
<dbReference type="PIRSF" id="PIRSF002741">
    <property type="entry name" value="MppA"/>
    <property type="match status" value="1"/>
</dbReference>
<evidence type="ECO:0000313" key="4">
    <source>
        <dbReference type="Proteomes" id="UP000018126"/>
    </source>
</evidence>
<evidence type="ECO:0000259" key="2">
    <source>
        <dbReference type="Pfam" id="PF00496"/>
    </source>
</evidence>
<dbReference type="PANTHER" id="PTHR30290">
    <property type="entry name" value="PERIPLASMIC BINDING COMPONENT OF ABC TRANSPORTER"/>
    <property type="match status" value="1"/>
</dbReference>
<dbReference type="PANTHER" id="PTHR30290:SF59">
    <property type="entry name" value="OLIGOPEPTIDE ABC TRANSPORTER,SUBSTRATE-BINDING PROTEIN"/>
    <property type="match status" value="1"/>
</dbReference>
<dbReference type="PROSITE" id="PS51257">
    <property type="entry name" value="PROKAR_LIPOPROTEIN"/>
    <property type="match status" value="1"/>
</dbReference>
<feature type="signal peptide" evidence="1">
    <location>
        <begin position="1"/>
        <end position="18"/>
    </location>
</feature>
<evidence type="ECO:0000313" key="3">
    <source>
        <dbReference type="EMBL" id="EST90497.1"/>
    </source>
</evidence>
<feature type="chain" id="PRO_5039264221" description="Solute-binding protein family 5 domain-containing protein" evidence="1">
    <location>
        <begin position="19"/>
        <end position="524"/>
    </location>
</feature>
<keyword evidence="4" id="KW-1185">Reference proteome</keyword>
<dbReference type="EMBL" id="AYSH01000004">
    <property type="protein sequence ID" value="EST90497.1"/>
    <property type="molecule type" value="Genomic_DNA"/>
</dbReference>
<dbReference type="eggNOG" id="COG0747">
    <property type="taxonomic scope" value="Bacteria"/>
</dbReference>
<dbReference type="GO" id="GO:0042597">
    <property type="term" value="C:periplasmic space"/>
    <property type="evidence" value="ECO:0007669"/>
    <property type="project" value="UniProtKB-ARBA"/>
</dbReference>
<dbReference type="Proteomes" id="UP000018126">
    <property type="component" value="Unassembled WGS sequence"/>
</dbReference>
<feature type="domain" description="Solute-binding protein family 5" evidence="2">
    <location>
        <begin position="87"/>
        <end position="444"/>
    </location>
</feature>
<comment type="caution">
    <text evidence="3">The sequence shown here is derived from an EMBL/GenBank/DDBJ whole genome shotgun (WGS) entry which is preliminary data.</text>
</comment>
<dbReference type="InterPro" id="IPR039424">
    <property type="entry name" value="SBP_5"/>
</dbReference>
<proteinExistence type="predicted"/>
<dbReference type="GO" id="GO:0043190">
    <property type="term" value="C:ATP-binding cassette (ABC) transporter complex"/>
    <property type="evidence" value="ECO:0007669"/>
    <property type="project" value="InterPro"/>
</dbReference>
<name>V6Q6V6_9ENTE</name>
<evidence type="ECO:0000256" key="1">
    <source>
        <dbReference type="SAM" id="SignalP"/>
    </source>
</evidence>
<dbReference type="CDD" id="cd00995">
    <property type="entry name" value="PBP2_NikA_DppA_OppA_like"/>
    <property type="match status" value="1"/>
</dbReference>
<keyword evidence="1" id="KW-0732">Signal</keyword>
<dbReference type="Gene3D" id="3.40.190.10">
    <property type="entry name" value="Periplasmic binding protein-like II"/>
    <property type="match status" value="1"/>
</dbReference>
<dbReference type="InterPro" id="IPR030678">
    <property type="entry name" value="Peptide/Ni-bd"/>
</dbReference>
<dbReference type="GO" id="GO:1904680">
    <property type="term" value="F:peptide transmembrane transporter activity"/>
    <property type="evidence" value="ECO:0007669"/>
    <property type="project" value="TreeGrafter"/>
</dbReference>
<gene>
    <name evidence="3" type="ORF">T233_00241</name>
</gene>
<dbReference type="AlphaFoldDB" id="V6Q6V6"/>
<dbReference type="GO" id="GO:0015833">
    <property type="term" value="P:peptide transport"/>
    <property type="evidence" value="ECO:0007669"/>
    <property type="project" value="TreeGrafter"/>
</dbReference>
<dbReference type="Pfam" id="PF00496">
    <property type="entry name" value="SBP_bac_5"/>
    <property type="match status" value="1"/>
</dbReference>
<reference evidence="3 4" key="1">
    <citation type="journal article" date="2013" name="Genome Announc.">
        <title>High-Quality Draft Genome Sequence of Vagococcus lutrae Strain LBD1, Isolated from the Largemouth Bass Micropterus salmoides.</title>
        <authorList>
            <person name="Lebreton F."/>
            <person name="Valentino M.D."/>
            <person name="Duncan L.B."/>
            <person name="Zeng Q."/>
            <person name="Manson McGuire A."/>
            <person name="Earl A.M."/>
            <person name="Gilmore M.S."/>
        </authorList>
    </citation>
    <scope>NUCLEOTIDE SEQUENCE [LARGE SCALE GENOMIC DNA]</scope>
    <source>
        <strain evidence="3 4">LBD1</strain>
    </source>
</reference>